<name>A0A9W9J6S8_9EURO</name>
<reference evidence="2" key="1">
    <citation type="submission" date="2022-12" db="EMBL/GenBank/DDBJ databases">
        <authorList>
            <person name="Petersen C."/>
        </authorList>
    </citation>
    <scope>NUCLEOTIDE SEQUENCE</scope>
    <source>
        <strain evidence="2">IBT 15544</strain>
    </source>
</reference>
<evidence type="ECO:0000256" key="1">
    <source>
        <dbReference type="SAM" id="MobiDB-lite"/>
    </source>
</evidence>
<accession>A0A9W9J6S8</accession>
<dbReference type="RefSeq" id="XP_058304058.1">
    <property type="nucleotide sequence ID" value="XM_058457159.1"/>
</dbReference>
<sequence length="117" mass="12912">MRSRAEPSDVVVNVLGLAALEYGDGLVDIARSFGILVFPFYWSVRDFRRPMHSSKMTGLLILRNVAGGSSPTRSPALPPQQVSDTPSRSKRTMVYVGISKYPSTAASFYLENERADE</sequence>
<protein>
    <submittedName>
        <fullName evidence="2">Uncharacterized protein</fullName>
    </submittedName>
</protein>
<dbReference type="AlphaFoldDB" id="A0A9W9J6S8"/>
<keyword evidence="3" id="KW-1185">Reference proteome</keyword>
<dbReference type="Proteomes" id="UP001150904">
    <property type="component" value="Unassembled WGS sequence"/>
</dbReference>
<evidence type="ECO:0000313" key="3">
    <source>
        <dbReference type="Proteomes" id="UP001150904"/>
    </source>
</evidence>
<dbReference type="GeneID" id="83184460"/>
<feature type="region of interest" description="Disordered" evidence="1">
    <location>
        <begin position="68"/>
        <end position="89"/>
    </location>
</feature>
<dbReference type="EMBL" id="JAPQKR010000016">
    <property type="protein sequence ID" value="KAJ5191118.1"/>
    <property type="molecule type" value="Genomic_DNA"/>
</dbReference>
<evidence type="ECO:0000313" key="2">
    <source>
        <dbReference type="EMBL" id="KAJ5191118.1"/>
    </source>
</evidence>
<reference evidence="2" key="2">
    <citation type="journal article" date="2023" name="IMA Fungus">
        <title>Comparative genomic study of the Penicillium genus elucidates a diverse pangenome and 15 lateral gene transfer events.</title>
        <authorList>
            <person name="Petersen C."/>
            <person name="Sorensen T."/>
            <person name="Nielsen M.R."/>
            <person name="Sondergaard T.E."/>
            <person name="Sorensen J.L."/>
            <person name="Fitzpatrick D.A."/>
            <person name="Frisvad J.C."/>
            <person name="Nielsen K.L."/>
        </authorList>
    </citation>
    <scope>NUCLEOTIDE SEQUENCE</scope>
    <source>
        <strain evidence="2">IBT 15544</strain>
    </source>
</reference>
<comment type="caution">
    <text evidence="2">The sequence shown here is derived from an EMBL/GenBank/DDBJ whole genome shotgun (WGS) entry which is preliminary data.</text>
</comment>
<gene>
    <name evidence="2" type="ORF">N7498_010103</name>
</gene>
<organism evidence="2 3">
    <name type="scientific">Penicillium cinerascens</name>
    <dbReference type="NCBI Taxonomy" id="70096"/>
    <lineage>
        <taxon>Eukaryota</taxon>
        <taxon>Fungi</taxon>
        <taxon>Dikarya</taxon>
        <taxon>Ascomycota</taxon>
        <taxon>Pezizomycotina</taxon>
        <taxon>Eurotiomycetes</taxon>
        <taxon>Eurotiomycetidae</taxon>
        <taxon>Eurotiales</taxon>
        <taxon>Aspergillaceae</taxon>
        <taxon>Penicillium</taxon>
    </lineage>
</organism>
<proteinExistence type="predicted"/>